<name>A0A318YU71_ASPNB</name>
<protein>
    <submittedName>
        <fullName evidence="1">Uncharacterized protein</fullName>
    </submittedName>
</protein>
<organism evidence="1 2">
    <name type="scientific">Aspergillus neoniger (strain CBS 115656)</name>
    <dbReference type="NCBI Taxonomy" id="1448310"/>
    <lineage>
        <taxon>Eukaryota</taxon>
        <taxon>Fungi</taxon>
        <taxon>Dikarya</taxon>
        <taxon>Ascomycota</taxon>
        <taxon>Pezizomycotina</taxon>
        <taxon>Eurotiomycetes</taxon>
        <taxon>Eurotiomycetidae</taxon>
        <taxon>Eurotiales</taxon>
        <taxon>Aspergillaceae</taxon>
        <taxon>Aspergillus</taxon>
        <taxon>Aspergillus subgen. Circumdati</taxon>
    </lineage>
</organism>
<dbReference type="GeneID" id="37126886"/>
<proteinExistence type="predicted"/>
<sequence length="54" mass="5949">MAMTNVHDFNKLNKLVVLSGGKADFDPKENVCARLHPAVLNPHSHPLILTVPFT</sequence>
<accession>A0A318YU71</accession>
<evidence type="ECO:0000313" key="2">
    <source>
        <dbReference type="Proteomes" id="UP000247647"/>
    </source>
</evidence>
<reference evidence="1" key="1">
    <citation type="submission" date="2016-12" db="EMBL/GenBank/DDBJ databases">
        <title>The genomes of Aspergillus section Nigri reveals drivers in fungal speciation.</title>
        <authorList>
            <consortium name="DOE Joint Genome Institute"/>
            <person name="Vesth T.C."/>
            <person name="Nybo J."/>
            <person name="Theobald S."/>
            <person name="Brandl J."/>
            <person name="Frisvad J.C."/>
            <person name="Nielsen K.F."/>
            <person name="Lyhne E.K."/>
            <person name="Kogle M.E."/>
            <person name="Kuo A."/>
            <person name="Riley R."/>
            <person name="Clum A."/>
            <person name="Nolan M."/>
            <person name="Lipzen A."/>
            <person name="Salamov A."/>
            <person name="Henrissat B."/>
            <person name="Wiebenga A."/>
            <person name="De Vries R.P."/>
            <person name="Grigoriev I.V."/>
            <person name="Mortensen U.H."/>
            <person name="Andersen M.R."/>
            <person name="Baker S.E."/>
        </authorList>
    </citation>
    <scope>NUCLEOTIDE SEQUENCE [LARGE SCALE GENOMIC DNA]</scope>
    <source>
        <strain evidence="1">CBS 115656</strain>
    </source>
</reference>
<dbReference type="EMBL" id="KZ821502">
    <property type="protein sequence ID" value="PYH28852.1"/>
    <property type="molecule type" value="Genomic_DNA"/>
</dbReference>
<keyword evidence="2" id="KW-1185">Reference proteome</keyword>
<dbReference type="Proteomes" id="UP000247647">
    <property type="component" value="Unassembled WGS sequence"/>
</dbReference>
<dbReference type="RefSeq" id="XP_025474330.1">
    <property type="nucleotide sequence ID" value="XM_025624430.1"/>
</dbReference>
<evidence type="ECO:0000313" key="1">
    <source>
        <dbReference type="EMBL" id="PYH28852.1"/>
    </source>
</evidence>
<gene>
    <name evidence="1" type="ORF">BO87DRAFT_381028</name>
</gene>
<dbReference type="AlphaFoldDB" id="A0A318YU71"/>